<evidence type="ECO:0008006" key="4">
    <source>
        <dbReference type="Google" id="ProtNLM"/>
    </source>
</evidence>
<proteinExistence type="predicted"/>
<evidence type="ECO:0000256" key="1">
    <source>
        <dbReference type="SAM" id="MobiDB-lite"/>
    </source>
</evidence>
<name>A0ABP8WG71_9ACTN</name>
<dbReference type="Proteomes" id="UP001500621">
    <property type="component" value="Unassembled WGS sequence"/>
</dbReference>
<accession>A0ABP8WG71</accession>
<feature type="region of interest" description="Disordered" evidence="1">
    <location>
        <begin position="20"/>
        <end position="39"/>
    </location>
</feature>
<evidence type="ECO:0000313" key="2">
    <source>
        <dbReference type="EMBL" id="GAA4687293.1"/>
    </source>
</evidence>
<gene>
    <name evidence="2" type="ORF">GCM10023226_26430</name>
</gene>
<dbReference type="EMBL" id="BAABIM010000002">
    <property type="protein sequence ID" value="GAA4687293.1"/>
    <property type="molecule type" value="Genomic_DNA"/>
</dbReference>
<feature type="region of interest" description="Disordered" evidence="1">
    <location>
        <begin position="74"/>
        <end position="133"/>
    </location>
</feature>
<reference evidence="3" key="1">
    <citation type="journal article" date="2019" name="Int. J. Syst. Evol. Microbiol.">
        <title>The Global Catalogue of Microorganisms (GCM) 10K type strain sequencing project: providing services to taxonomists for standard genome sequencing and annotation.</title>
        <authorList>
            <consortium name="The Broad Institute Genomics Platform"/>
            <consortium name="The Broad Institute Genome Sequencing Center for Infectious Disease"/>
            <person name="Wu L."/>
            <person name="Ma J."/>
        </authorList>
    </citation>
    <scope>NUCLEOTIDE SEQUENCE [LARGE SCALE GENOMIC DNA]</scope>
    <source>
        <strain evidence="3">JCM 18127</strain>
    </source>
</reference>
<protein>
    <recommendedName>
        <fullName evidence="4">VCBS repeat-containing protein</fullName>
    </recommendedName>
</protein>
<organism evidence="2 3">
    <name type="scientific">Nocardioides nanhaiensis</name>
    <dbReference type="NCBI Taxonomy" id="1476871"/>
    <lineage>
        <taxon>Bacteria</taxon>
        <taxon>Bacillati</taxon>
        <taxon>Actinomycetota</taxon>
        <taxon>Actinomycetes</taxon>
        <taxon>Propionibacteriales</taxon>
        <taxon>Nocardioidaceae</taxon>
        <taxon>Nocardioides</taxon>
    </lineage>
</organism>
<sequence length="503" mass="52783">MSTLTPLEERLTAALAARAEQVHPHHLRDAPAPTPERGAEVVPLRRRRVAIALAAAAACAAVAAGVVWSDLGEDGQDVPQPAPSPTVPAEVPDDVGADWGVVDRTRLDLDGDGTPEELRLRDSSAGTEGLPDNPARVDAVLSSTGQLAYGTFDNNGTFTNFFSPATIDADSDGSDEVVVYRPDAEGVGGGDLLVVDLVGGYLVEVPREESAPLSVDAITDESKPQRRGEFFAFATNRWVQDGTLYSSRSVESYATGGVATYFNVPRTYRSLAWAWRIEEGRLVPEPVPEVCIDALEDGGGTPAGRACADGETDAVPGFFPERPATVGVGQSAAFDDVDFDQRPDTLGIEGPGGDVEEGEAELVLDLSAAGEQRVPLPAGGTPVLYPRTIQVGMLDGVSLLVQQESGDGTQMSYLATGAAGFAEPPTVRPTRGAPFGSGVRADGTAWRTWVGPDDALYTRVGTVDDDADTPVVVFTWRFDGEALVASPLGTFCVDDAAGTARRC</sequence>
<evidence type="ECO:0000313" key="3">
    <source>
        <dbReference type="Proteomes" id="UP001500621"/>
    </source>
</evidence>
<dbReference type="RefSeq" id="WP_345266537.1">
    <property type="nucleotide sequence ID" value="NZ_BAABIM010000002.1"/>
</dbReference>
<comment type="caution">
    <text evidence="2">The sequence shown here is derived from an EMBL/GenBank/DDBJ whole genome shotgun (WGS) entry which is preliminary data.</text>
</comment>
<keyword evidence="3" id="KW-1185">Reference proteome</keyword>
<feature type="compositionally biased region" description="Basic and acidic residues" evidence="1">
    <location>
        <begin position="20"/>
        <end position="29"/>
    </location>
</feature>